<accession>A0A3A8AWV5</accession>
<evidence type="ECO:0000313" key="8">
    <source>
        <dbReference type="EMBL" id="RKF14174.1"/>
    </source>
</evidence>
<dbReference type="InterPro" id="IPR038299">
    <property type="entry name" value="DAO_C_sf"/>
</dbReference>
<dbReference type="Proteomes" id="UP000281128">
    <property type="component" value="Unassembled WGS sequence"/>
</dbReference>
<dbReference type="GO" id="GO:0046168">
    <property type="term" value="P:glycerol-3-phosphate catabolic process"/>
    <property type="evidence" value="ECO:0007669"/>
    <property type="project" value="TreeGrafter"/>
</dbReference>
<dbReference type="OrthoDB" id="9766796at2"/>
<dbReference type="Gene3D" id="3.30.9.10">
    <property type="entry name" value="D-Amino Acid Oxidase, subunit A, domain 2"/>
    <property type="match status" value="1"/>
</dbReference>
<keyword evidence="5" id="KW-0560">Oxidoreductase</keyword>
<comment type="caution">
    <text evidence="8">The sequence shown here is derived from an EMBL/GenBank/DDBJ whole genome shotgun (WGS) entry which is preliminary data.</text>
</comment>
<gene>
    <name evidence="8" type="ORF">D6850_13490</name>
</gene>
<reference evidence="8 9" key="1">
    <citation type="submission" date="2018-09" db="EMBL/GenBank/DDBJ databases">
        <title>Roseovarius spongiae sp. nov., isolated from a marine sponge.</title>
        <authorList>
            <person name="Zhuang L."/>
            <person name="Luo L."/>
        </authorList>
    </citation>
    <scope>NUCLEOTIDE SEQUENCE [LARGE SCALE GENOMIC DNA]</scope>
    <source>
        <strain evidence="8 9">HN-E21</strain>
    </source>
</reference>
<proteinExistence type="inferred from homology"/>
<feature type="domain" description="FAD dependent oxidoreductase" evidence="6">
    <location>
        <begin position="24"/>
        <end position="408"/>
    </location>
</feature>
<dbReference type="PRINTS" id="PR01001">
    <property type="entry name" value="FADG3PDH"/>
</dbReference>
<dbReference type="InterPro" id="IPR006076">
    <property type="entry name" value="FAD-dep_OxRdtase"/>
</dbReference>
<dbReference type="Gene3D" id="1.10.8.870">
    <property type="entry name" value="Alpha-glycerophosphate oxidase, cap domain"/>
    <property type="match status" value="1"/>
</dbReference>
<evidence type="ECO:0000256" key="4">
    <source>
        <dbReference type="ARBA" id="ARBA00022827"/>
    </source>
</evidence>
<dbReference type="GO" id="GO:0004368">
    <property type="term" value="F:glycerol-3-phosphate dehydrogenase (quinone) activity"/>
    <property type="evidence" value="ECO:0007669"/>
    <property type="project" value="InterPro"/>
</dbReference>
<evidence type="ECO:0000313" key="9">
    <source>
        <dbReference type="Proteomes" id="UP000281128"/>
    </source>
</evidence>
<comment type="cofactor">
    <cofactor evidence="1">
        <name>FAD</name>
        <dbReference type="ChEBI" id="CHEBI:57692"/>
    </cofactor>
</comment>
<dbReference type="Pfam" id="PF16901">
    <property type="entry name" value="DAO_C"/>
    <property type="match status" value="1"/>
</dbReference>
<organism evidence="8 9">
    <name type="scientific">Roseovarius spongiae</name>
    <dbReference type="NCBI Taxonomy" id="2320272"/>
    <lineage>
        <taxon>Bacteria</taxon>
        <taxon>Pseudomonadati</taxon>
        <taxon>Pseudomonadota</taxon>
        <taxon>Alphaproteobacteria</taxon>
        <taxon>Rhodobacterales</taxon>
        <taxon>Roseobacteraceae</taxon>
        <taxon>Roseovarius</taxon>
    </lineage>
</organism>
<dbReference type="Gene3D" id="3.50.50.60">
    <property type="entry name" value="FAD/NAD(P)-binding domain"/>
    <property type="match status" value="1"/>
</dbReference>
<dbReference type="PANTHER" id="PTHR11985:SF15">
    <property type="entry name" value="GLYCEROL-3-PHOSPHATE DEHYDROGENASE, MITOCHONDRIAL"/>
    <property type="match status" value="1"/>
</dbReference>
<evidence type="ECO:0000256" key="5">
    <source>
        <dbReference type="ARBA" id="ARBA00023002"/>
    </source>
</evidence>
<dbReference type="PANTHER" id="PTHR11985">
    <property type="entry name" value="GLYCEROL-3-PHOSPHATE DEHYDROGENASE"/>
    <property type="match status" value="1"/>
</dbReference>
<keyword evidence="4" id="KW-0274">FAD</keyword>
<keyword evidence="9" id="KW-1185">Reference proteome</keyword>
<dbReference type="Pfam" id="PF01266">
    <property type="entry name" value="DAO"/>
    <property type="match status" value="1"/>
</dbReference>
<dbReference type="SUPFAM" id="SSF51905">
    <property type="entry name" value="FAD/NAD(P)-binding domain"/>
    <property type="match status" value="1"/>
</dbReference>
<evidence type="ECO:0000259" key="7">
    <source>
        <dbReference type="Pfam" id="PF16901"/>
    </source>
</evidence>
<keyword evidence="3" id="KW-0285">Flavoprotein</keyword>
<evidence type="ECO:0000256" key="1">
    <source>
        <dbReference type="ARBA" id="ARBA00001974"/>
    </source>
</evidence>
<dbReference type="InterPro" id="IPR031656">
    <property type="entry name" value="DAO_C"/>
</dbReference>
<comment type="similarity">
    <text evidence="2">Belongs to the FAD-dependent glycerol-3-phosphate dehydrogenase family.</text>
</comment>
<evidence type="ECO:0000256" key="3">
    <source>
        <dbReference type="ARBA" id="ARBA00022630"/>
    </source>
</evidence>
<evidence type="ECO:0000259" key="6">
    <source>
        <dbReference type="Pfam" id="PF01266"/>
    </source>
</evidence>
<name>A0A3A8AWV5_9RHOB</name>
<protein>
    <submittedName>
        <fullName evidence="8">FAD-dependent oxidoreductase</fullName>
    </submittedName>
</protein>
<sequence length="522" mass="57790">MMMRMNAPSPRLDDPGSLDGRVFDVVVIGGGIVGASSAREAAAAGYSVLLVEKDDFGSGSTSRSSRLLHCGLRYFEAPRPMRHFARHPGRLVTSLRMARAGMRERREMVLTAPERVRPLDFFFPVYDDSPYAPWQLDLAFGLLRRLAPGDVPLDYRRMRRAEALKQPMVAALAHPDRLRGVARFTEYQFDWPERICIDAVLDAEDAGAVALNYTQATLGAIRDGVRSVALAGRNGAVAEVGARRVLTMSGIWIDRVLGATDAPPRRRVFGTKGAHIVIRLPEEYRNQGITTINSQGEPFYCIPWHGLHYIGPTETPYDGDLDDIHVDAADLEFLLSETDRLFPGLGVSRADVLRTWAGVRPLTYHPAHPKGNRDRVLHDLGREGLDGVYAMTAAPVMSHRGSGRMVVEKLRASLAPKSDGATLAYRPRLPLAKSNSARLAPDMAYTLADVRHAVRREHARTLMDVLYRRSGIGLRHDVTDDQIARTADVMSEEMGWSDAQRAREIESYKADVAHLFGVPGRA</sequence>
<feature type="domain" description="Alpha-glycerophosphate oxidase C-terminal" evidence="7">
    <location>
        <begin position="434"/>
        <end position="501"/>
    </location>
</feature>
<dbReference type="InterPro" id="IPR036188">
    <property type="entry name" value="FAD/NAD-bd_sf"/>
</dbReference>
<dbReference type="AlphaFoldDB" id="A0A3A8AWV5"/>
<dbReference type="InterPro" id="IPR000447">
    <property type="entry name" value="G3P_DH_FAD-dep"/>
</dbReference>
<dbReference type="SUPFAM" id="SSF54373">
    <property type="entry name" value="FAD-linked reductases, C-terminal domain"/>
    <property type="match status" value="1"/>
</dbReference>
<dbReference type="EMBL" id="RAPE01000003">
    <property type="protein sequence ID" value="RKF14174.1"/>
    <property type="molecule type" value="Genomic_DNA"/>
</dbReference>
<evidence type="ECO:0000256" key="2">
    <source>
        <dbReference type="ARBA" id="ARBA00007330"/>
    </source>
</evidence>